<feature type="compositionally biased region" description="Polar residues" evidence="1">
    <location>
        <begin position="131"/>
        <end position="143"/>
    </location>
</feature>
<organism evidence="2 3">
    <name type="scientific">Trypanosoma congolense (strain IL3000)</name>
    <dbReference type="NCBI Taxonomy" id="1068625"/>
    <lineage>
        <taxon>Eukaryota</taxon>
        <taxon>Discoba</taxon>
        <taxon>Euglenozoa</taxon>
        <taxon>Kinetoplastea</taxon>
        <taxon>Metakinetoplastina</taxon>
        <taxon>Trypanosomatida</taxon>
        <taxon>Trypanosomatidae</taxon>
        <taxon>Trypanosoma</taxon>
        <taxon>Nannomonas</taxon>
    </lineage>
</organism>
<sequence length="157" mass="17335">MAPSCARKRKPIDWNADGTAGSIESRPTSRVQPVKATTEENSEHSQASHVAARQGDTIIFPLCNVASAHCQAGVVYWMKMHGIARETVLKPTKVGKEAFHAYNGDYDVFLPHVAPLPERGCWPFAPPVSRTSPNSSPMYTASKRNMEKKRKGKMRTV</sequence>
<dbReference type="VEuPathDB" id="TriTrypDB:TcIL3000_0_51030"/>
<dbReference type="AlphaFoldDB" id="F9WB63"/>
<evidence type="ECO:0000256" key="1">
    <source>
        <dbReference type="SAM" id="MobiDB-lite"/>
    </source>
</evidence>
<feature type="region of interest" description="Disordered" evidence="1">
    <location>
        <begin position="1"/>
        <end position="50"/>
    </location>
</feature>
<accession>F9WB63</accession>
<feature type="compositionally biased region" description="Basic residues" evidence="1">
    <location>
        <begin position="146"/>
        <end position="157"/>
    </location>
</feature>
<comment type="caution">
    <text evidence="2">The sequence shown here is derived from an EMBL/GenBank/DDBJ whole genome shotgun (WGS) entry which is preliminary data.</text>
</comment>
<proteinExistence type="predicted"/>
<protein>
    <submittedName>
        <fullName evidence="2">WGS project CAEQ00000000 data, annotated contig 2067</fullName>
    </submittedName>
</protein>
<reference evidence="2 3" key="2">
    <citation type="journal article" date="2012" name="Proc. Natl. Acad. Sci. U.S.A.">
        <title>Antigenic diversity is generated by distinct evolutionary mechanisms in African trypanosome species.</title>
        <authorList>
            <person name="Jackson A.P."/>
            <person name="Berry A."/>
            <person name="Aslett M."/>
            <person name="Allison H.C."/>
            <person name="Burton P."/>
            <person name="Vavrova-Anderson J."/>
            <person name="Brown R."/>
            <person name="Browne H."/>
            <person name="Corton N."/>
            <person name="Hauser H."/>
            <person name="Gamble J."/>
            <person name="Gilderthorp R."/>
            <person name="Marcello L."/>
            <person name="McQuillan J."/>
            <person name="Otto T.D."/>
            <person name="Quail M.A."/>
            <person name="Sanders M.J."/>
            <person name="van Tonder A."/>
            <person name="Ginger M.L."/>
            <person name="Field M.C."/>
            <person name="Barry J.D."/>
            <person name="Hertz-Fowler C."/>
            <person name="Berriman M."/>
        </authorList>
    </citation>
    <scope>NUCLEOTIDE SEQUENCE [LARGE SCALE GENOMIC DNA]</scope>
    <source>
        <strain evidence="2 3">IL3000</strain>
    </source>
</reference>
<keyword evidence="3" id="KW-1185">Reference proteome</keyword>
<feature type="compositionally biased region" description="Basic residues" evidence="1">
    <location>
        <begin position="1"/>
        <end position="10"/>
    </location>
</feature>
<name>F9WB63_TRYCI</name>
<feature type="region of interest" description="Disordered" evidence="1">
    <location>
        <begin position="131"/>
        <end position="157"/>
    </location>
</feature>
<evidence type="ECO:0000313" key="2">
    <source>
        <dbReference type="EMBL" id="CCD14494.1"/>
    </source>
</evidence>
<evidence type="ECO:0000313" key="3">
    <source>
        <dbReference type="Proteomes" id="UP000000702"/>
    </source>
</evidence>
<reference evidence="3" key="1">
    <citation type="submission" date="2011-07" db="EMBL/GenBank/DDBJ databases">
        <title>Divergent evolution of antigenic variation in African trypanosomes.</title>
        <authorList>
            <person name="Jackson A.P."/>
            <person name="Berry A."/>
            <person name="Allison H.C."/>
            <person name="Burton P."/>
            <person name="Anderson J."/>
            <person name="Aslett M."/>
            <person name="Brown R."/>
            <person name="Corton N."/>
            <person name="Harris D."/>
            <person name="Hauser H."/>
            <person name="Gamble J."/>
            <person name="Gilderthorp R."/>
            <person name="McQuillan J."/>
            <person name="Quail M.A."/>
            <person name="Sanders M."/>
            <person name="Van Tonder A."/>
            <person name="Ginger M.L."/>
            <person name="Donelson J.E."/>
            <person name="Field M.C."/>
            <person name="Barry J.D."/>
            <person name="Berriman M."/>
            <person name="Hertz-Fowler C."/>
        </authorList>
    </citation>
    <scope>NUCLEOTIDE SEQUENCE [LARGE SCALE GENOMIC DNA]</scope>
    <source>
        <strain evidence="3">IL3000</strain>
    </source>
</reference>
<dbReference type="Proteomes" id="UP000000702">
    <property type="component" value="Unassembled WGS sequence"/>
</dbReference>
<gene>
    <name evidence="2" type="ORF">TCIL3000_0_51030</name>
</gene>
<dbReference type="EMBL" id="CAEQ01001538">
    <property type="protein sequence ID" value="CCD14494.1"/>
    <property type="molecule type" value="Genomic_DNA"/>
</dbReference>